<gene>
    <name evidence="1" type="ORF">MNBD_GAMMA11-3409</name>
</gene>
<dbReference type="EMBL" id="UOFG01000124">
    <property type="protein sequence ID" value="VAW60442.1"/>
    <property type="molecule type" value="Genomic_DNA"/>
</dbReference>
<proteinExistence type="predicted"/>
<organism evidence="1">
    <name type="scientific">hydrothermal vent metagenome</name>
    <dbReference type="NCBI Taxonomy" id="652676"/>
    <lineage>
        <taxon>unclassified sequences</taxon>
        <taxon>metagenomes</taxon>
        <taxon>ecological metagenomes</taxon>
    </lineage>
</organism>
<reference evidence="1" key="1">
    <citation type="submission" date="2018-06" db="EMBL/GenBank/DDBJ databases">
        <authorList>
            <person name="Zhirakovskaya E."/>
        </authorList>
    </citation>
    <scope>NUCLEOTIDE SEQUENCE</scope>
</reference>
<dbReference type="AlphaFoldDB" id="A0A3B0XAD0"/>
<protein>
    <submittedName>
        <fullName evidence="1">Uncharacterized protein</fullName>
    </submittedName>
</protein>
<evidence type="ECO:0000313" key="1">
    <source>
        <dbReference type="EMBL" id="VAW60442.1"/>
    </source>
</evidence>
<sequence length="91" mass="10268">MLVADHEFGHSVLMYTDGPFLSCGHKGSTNPITQSIKSTTPGYPEKEAIDLMKHYDLEKSRADFYRRIRDAIALGADIKRLICGAKIQWIK</sequence>
<name>A0A3B0XAD0_9ZZZZ</name>
<accession>A0A3B0XAD0</accession>